<evidence type="ECO:0000313" key="5">
    <source>
        <dbReference type="EMBL" id="OGE84502.1"/>
    </source>
</evidence>
<dbReference type="GO" id="GO:0005737">
    <property type="term" value="C:cytoplasm"/>
    <property type="evidence" value="ECO:0007669"/>
    <property type="project" value="TreeGrafter"/>
</dbReference>
<dbReference type="InterPro" id="IPR058923">
    <property type="entry name" value="RCC1-like_dom"/>
</dbReference>
<feature type="non-terminal residue" evidence="5">
    <location>
        <position position="1167"/>
    </location>
</feature>
<keyword evidence="2" id="KW-0677">Repeat</keyword>
<dbReference type="GO" id="GO:0005085">
    <property type="term" value="F:guanyl-nucleotide exchange factor activity"/>
    <property type="evidence" value="ECO:0007669"/>
    <property type="project" value="TreeGrafter"/>
</dbReference>
<feature type="region of interest" description="Disordered" evidence="3">
    <location>
        <begin position="654"/>
        <end position="677"/>
    </location>
</feature>
<sequence length="1167" mass="118548">MHLLPRTKHLKKYARQVLCFWIMFLVLSSLVYLPMSPVSEVREARAATVTISGIVYSSFGGSNIGSGKTINVYQNGSTLVGSNSTAAGGSYSVTGTINASDVVTVYIDGDAVDANTVFVSDATNNPNVDLYGSVLAVGHHTGSSITNSNLSTGYVSGDATDMVYSVTSGNLTTSSNVSVYVMPGDTHDPGGTITTGGTGDFIMATSTVAYFDNSSNTIGGDIRLLSLNGTGGQLYLDTNTTISGGDILASSTANILYSGGATPTITLGASGSIYDGGATSTFYNLTTSGSGNTAIQSAIKVANNISVGSGTTLSGTGDITVTGTVTGAGTVSHTGTFYTGAGDLGSNTNWSFGNLTVNATTTAEGTGTMTIGGQLYLLKPLKAGSKTWTLNGTTSGVGATSTPLLYSTDGFFDPATSTLVYAGRAETFITPTSTYNLTFTPVGGSPSYTLLNDIVVANDLTVNTNATLTGEKSLTVGGDVTGDGSIIITAAAGNDFLRNLKEISAGGAHTCALTNIGAVYCWGDNANRATLGDGTLINRSTPARVVDGEATGLDTDGTYLTNIKQITTGNYFACAIAYSGYTYCWGDNNNGILGNAGGSNSPNPVKVQDGEATTASGDSDGTYLINLKQISGGGLHTCAISNSGNTYCWGDSSSGQMGDSGTTDRSTPVKVQDGTATGSDTDGTYLINLKQISGGGLHTCAISNSGNTYCWGASSSGQLGNTSAASPQTTPIKVEDGTAAGFVDSDGTYLINMKQISSSGSHTCAISNATSTYCWGLGTSGQLGNNGTANSSTPVRVEDGAATGTDTSGTDLINLKGIIGGSEHTCAISNSGNTYCWGLNTSNQLGNGNTTNQTTPVKVQDGAAVGSDTDGTNLINEKQITARSVHSCSISNSGNTYCWGISTYGQIGDGNTTTRSTPVNVWLGASAGSDTDGTYLRNIKDIAAVGSHTCATSNSGNVYCWGYNEQGQIGVNSFAGAISIPYKVLAGEAASVDTDGAYLTNIKQVDANRTSVGAYFTCAISNSGNAYCWGENSNGNLGNGQAGADIAIPVRVLKGAASGADTDGFYLTNIKQIATGGSHTCAVTYSGNAYCWGQEANGRLGNGETASTKTTPVRVIKGEATGSDTDGTNLINVKQVSAGVNHACVITYSGNAYCWGYGEFGQIGNGA</sequence>
<name>A0A1F5P3S2_9BACT</name>
<feature type="compositionally biased region" description="Low complexity" evidence="3">
    <location>
        <begin position="654"/>
        <end position="664"/>
    </location>
</feature>
<dbReference type="InterPro" id="IPR051553">
    <property type="entry name" value="Ran_GTPase-activating"/>
</dbReference>
<dbReference type="PROSITE" id="PS50012">
    <property type="entry name" value="RCC1_3"/>
    <property type="match status" value="11"/>
</dbReference>
<reference evidence="5 6" key="1">
    <citation type="journal article" date="2016" name="Nat. Commun.">
        <title>Thousands of microbial genomes shed light on interconnected biogeochemical processes in an aquifer system.</title>
        <authorList>
            <person name="Anantharaman K."/>
            <person name="Brown C.T."/>
            <person name="Hug L.A."/>
            <person name="Sharon I."/>
            <person name="Castelle C.J."/>
            <person name="Probst A.J."/>
            <person name="Thomas B.C."/>
            <person name="Singh A."/>
            <person name="Wilkins M.J."/>
            <person name="Karaoz U."/>
            <person name="Brodie E.L."/>
            <person name="Williams K.H."/>
            <person name="Hubbard S.S."/>
            <person name="Banfield J.F."/>
        </authorList>
    </citation>
    <scope>NUCLEOTIDE SEQUENCE [LARGE SCALE GENOMIC DNA]</scope>
</reference>
<dbReference type="PANTHER" id="PTHR45982:SF1">
    <property type="entry name" value="REGULATOR OF CHROMOSOME CONDENSATION"/>
    <property type="match status" value="1"/>
</dbReference>
<dbReference type="PRINTS" id="PR00633">
    <property type="entry name" value="RCCNDNSATION"/>
</dbReference>
<accession>A0A1F5P3S2</accession>
<dbReference type="Proteomes" id="UP000176339">
    <property type="component" value="Unassembled WGS sequence"/>
</dbReference>
<evidence type="ECO:0000313" key="6">
    <source>
        <dbReference type="Proteomes" id="UP000176339"/>
    </source>
</evidence>
<comment type="caution">
    <text evidence="5">The sequence shown here is derived from an EMBL/GenBank/DDBJ whole genome shotgun (WGS) entry which is preliminary data.</text>
</comment>
<dbReference type="InterPro" id="IPR000408">
    <property type="entry name" value="Reg_chr_condens"/>
</dbReference>
<dbReference type="SUPFAM" id="SSF50985">
    <property type="entry name" value="RCC1/BLIP-II"/>
    <property type="match status" value="2"/>
</dbReference>
<dbReference type="AlphaFoldDB" id="A0A1F5P3S2"/>
<dbReference type="EMBL" id="MFEN01000008">
    <property type="protein sequence ID" value="OGE84502.1"/>
    <property type="molecule type" value="Genomic_DNA"/>
</dbReference>
<evidence type="ECO:0000256" key="1">
    <source>
        <dbReference type="ARBA" id="ARBA00022658"/>
    </source>
</evidence>
<feature type="domain" description="RCC1-like" evidence="4">
    <location>
        <begin position="499"/>
        <end position="860"/>
    </location>
</feature>
<dbReference type="Pfam" id="PF25390">
    <property type="entry name" value="WD40_RLD"/>
    <property type="match status" value="2"/>
</dbReference>
<evidence type="ECO:0000256" key="2">
    <source>
        <dbReference type="ARBA" id="ARBA00022737"/>
    </source>
</evidence>
<keyword evidence="1" id="KW-0344">Guanine-nucleotide releasing factor</keyword>
<dbReference type="Gene3D" id="2.130.10.30">
    <property type="entry name" value="Regulator of chromosome condensation 1/beta-lactamase-inhibitor protein II"/>
    <property type="match status" value="3"/>
</dbReference>
<protein>
    <recommendedName>
        <fullName evidence="4">RCC1-like domain-containing protein</fullName>
    </recommendedName>
</protein>
<proteinExistence type="predicted"/>
<evidence type="ECO:0000259" key="4">
    <source>
        <dbReference type="Pfam" id="PF25390"/>
    </source>
</evidence>
<evidence type="ECO:0000256" key="3">
    <source>
        <dbReference type="SAM" id="MobiDB-lite"/>
    </source>
</evidence>
<feature type="domain" description="RCC1-like" evidence="4">
    <location>
        <begin position="878"/>
        <end position="1166"/>
    </location>
</feature>
<gene>
    <name evidence="5" type="ORF">A2846_03945</name>
</gene>
<dbReference type="InterPro" id="IPR009091">
    <property type="entry name" value="RCC1/BLIP-II"/>
</dbReference>
<dbReference type="PANTHER" id="PTHR45982">
    <property type="entry name" value="REGULATOR OF CHROMOSOME CONDENSATION"/>
    <property type="match status" value="1"/>
</dbReference>
<organism evidence="5 6">
    <name type="scientific">Candidatus Doudnabacteria bacterium RIFCSPHIGHO2_01_FULL_49_9</name>
    <dbReference type="NCBI Taxonomy" id="1817827"/>
    <lineage>
        <taxon>Bacteria</taxon>
        <taxon>Candidatus Doudnaibacteriota</taxon>
    </lineage>
</organism>